<protein>
    <submittedName>
        <fullName evidence="1">Uncharacterized protein</fullName>
    </submittedName>
</protein>
<dbReference type="Proteomes" id="UP001174694">
    <property type="component" value="Unassembled WGS sequence"/>
</dbReference>
<dbReference type="EMBL" id="JANBVO010000010">
    <property type="protein sequence ID" value="KAJ9149476.1"/>
    <property type="molecule type" value="Genomic_DNA"/>
</dbReference>
<accession>A0AA38VSI0</accession>
<gene>
    <name evidence="1" type="ORF">NKR23_g4378</name>
</gene>
<comment type="caution">
    <text evidence="1">The sequence shown here is derived from an EMBL/GenBank/DDBJ whole genome shotgun (WGS) entry which is preliminary data.</text>
</comment>
<evidence type="ECO:0000313" key="2">
    <source>
        <dbReference type="Proteomes" id="UP001174694"/>
    </source>
</evidence>
<reference evidence="1" key="1">
    <citation type="submission" date="2022-07" db="EMBL/GenBank/DDBJ databases">
        <title>Fungi with potential for degradation of polypropylene.</title>
        <authorList>
            <person name="Gostincar C."/>
        </authorList>
    </citation>
    <scope>NUCLEOTIDE SEQUENCE</scope>
    <source>
        <strain evidence="1">EXF-13308</strain>
    </source>
</reference>
<sequence length="82" mass="9329">MRTSLQQSIQAYRSSLQTTEICPTSDLEASSQAQQTAVRAPDEDNYFNMDFTTAPVNDFTPWFLSPFLFNSLESLNNTTQRL</sequence>
<keyword evidence="2" id="KW-1185">Reference proteome</keyword>
<dbReference type="AlphaFoldDB" id="A0AA38VSI0"/>
<name>A0AA38VSI0_9PEZI</name>
<evidence type="ECO:0000313" key="1">
    <source>
        <dbReference type="EMBL" id="KAJ9149476.1"/>
    </source>
</evidence>
<organism evidence="1 2">
    <name type="scientific">Pleurostoma richardsiae</name>
    <dbReference type="NCBI Taxonomy" id="41990"/>
    <lineage>
        <taxon>Eukaryota</taxon>
        <taxon>Fungi</taxon>
        <taxon>Dikarya</taxon>
        <taxon>Ascomycota</taxon>
        <taxon>Pezizomycotina</taxon>
        <taxon>Sordariomycetes</taxon>
        <taxon>Sordariomycetidae</taxon>
        <taxon>Calosphaeriales</taxon>
        <taxon>Pleurostomataceae</taxon>
        <taxon>Pleurostoma</taxon>
    </lineage>
</organism>
<proteinExistence type="predicted"/>